<sequence length="483" mass="53873">MINATTISDSMAPLYERVAVEMAGLIGQGTFRAGDRVPSIRQLSRRFDVSINTAMQAYALLEDQRLIEARPQSGYYVRARAPEIASLPHSPSARIRPATVTISELCHQVIRNMMNRDLLPLGGAIPNPRHLPVDKLNRMLASETRRFGDLSVSYLMPPGWERLRVQIARRSLETGISVTPDGVLVTAGCVEAVILALRATCRSGDTIAVESPFYFNFLQMIAELGLKALEIPATPREGISIEALRYAIEHNRVSACLVIPNFGNPLGSLMPVERKRELVELLASHEIPLIEDDIYGDLVFGNERPVAAKSFDRKGLVIYCSSFSKTLSPGYRVGWAIAGRYQERMERLKMMMNLACSSPTQLAVAEFLATGGYDHHLRTVRRLYSRNMSLMRDAVVRFFPEGTRMTHPAGSFILWVEMPEQIDSITLYHRALEQGIGIAPGSLFTLTENKYRNFIRLSTATWDDGIEQGVKKLGELAHQLLGE</sequence>
<dbReference type="EMBL" id="VZQZ01000004">
    <property type="protein sequence ID" value="KAB0665751.1"/>
    <property type="molecule type" value="Genomic_DNA"/>
</dbReference>
<dbReference type="Gene3D" id="3.40.640.10">
    <property type="entry name" value="Type I PLP-dependent aspartate aminotransferase-like (Major domain)"/>
    <property type="match status" value="1"/>
</dbReference>
<dbReference type="InterPro" id="IPR036390">
    <property type="entry name" value="WH_DNA-bd_sf"/>
</dbReference>
<dbReference type="GO" id="GO:0003677">
    <property type="term" value="F:DNA binding"/>
    <property type="evidence" value="ECO:0007669"/>
    <property type="project" value="UniProtKB-KW"/>
</dbReference>
<keyword evidence="4" id="KW-0663">Pyridoxal phosphate</keyword>
<keyword evidence="5" id="KW-0805">Transcription regulation</keyword>
<proteinExistence type="inferred from homology"/>
<evidence type="ECO:0000256" key="1">
    <source>
        <dbReference type="ARBA" id="ARBA00005384"/>
    </source>
</evidence>
<dbReference type="PROSITE" id="PS50949">
    <property type="entry name" value="HTH_GNTR"/>
    <property type="match status" value="1"/>
</dbReference>
<name>A0A7J4ZRF8_9BACT</name>
<dbReference type="CDD" id="cd07377">
    <property type="entry name" value="WHTH_GntR"/>
    <property type="match status" value="1"/>
</dbReference>
<dbReference type="Gene3D" id="3.90.1150.10">
    <property type="entry name" value="Aspartate Aminotransferase, domain 1"/>
    <property type="match status" value="1"/>
</dbReference>
<dbReference type="SMART" id="SM00345">
    <property type="entry name" value="HTH_GNTR"/>
    <property type="match status" value="1"/>
</dbReference>
<dbReference type="FunFam" id="3.40.640.10:FF:000023">
    <property type="entry name" value="Transcriptional regulator, GntR family"/>
    <property type="match status" value="1"/>
</dbReference>
<evidence type="ECO:0000256" key="4">
    <source>
        <dbReference type="ARBA" id="ARBA00022898"/>
    </source>
</evidence>
<organism evidence="9 10">
    <name type="scientific">Oryzomonas japonica</name>
    <dbReference type="NCBI Taxonomy" id="2603858"/>
    <lineage>
        <taxon>Bacteria</taxon>
        <taxon>Pseudomonadati</taxon>
        <taxon>Thermodesulfobacteriota</taxon>
        <taxon>Desulfuromonadia</taxon>
        <taxon>Geobacterales</taxon>
        <taxon>Geobacteraceae</taxon>
        <taxon>Oryzomonas</taxon>
    </lineage>
</organism>
<gene>
    <name evidence="9" type="ORF">F6V25_08525</name>
</gene>
<dbReference type="Gene3D" id="1.10.10.10">
    <property type="entry name" value="Winged helix-like DNA-binding domain superfamily/Winged helix DNA-binding domain"/>
    <property type="match status" value="1"/>
</dbReference>
<dbReference type="PANTHER" id="PTHR46577:SF2">
    <property type="entry name" value="TRANSCRIPTIONAL REGULATORY PROTEIN"/>
    <property type="match status" value="1"/>
</dbReference>
<dbReference type="GO" id="GO:0030170">
    <property type="term" value="F:pyridoxal phosphate binding"/>
    <property type="evidence" value="ECO:0007669"/>
    <property type="project" value="InterPro"/>
</dbReference>
<dbReference type="SUPFAM" id="SSF53383">
    <property type="entry name" value="PLP-dependent transferases"/>
    <property type="match status" value="1"/>
</dbReference>
<dbReference type="Pfam" id="PF00392">
    <property type="entry name" value="GntR"/>
    <property type="match status" value="1"/>
</dbReference>
<evidence type="ECO:0000313" key="10">
    <source>
        <dbReference type="Proteomes" id="UP000420562"/>
    </source>
</evidence>
<keyword evidence="10" id="KW-1185">Reference proteome</keyword>
<evidence type="ECO:0000256" key="7">
    <source>
        <dbReference type="ARBA" id="ARBA00023163"/>
    </source>
</evidence>
<dbReference type="CDD" id="cd00609">
    <property type="entry name" value="AAT_like"/>
    <property type="match status" value="1"/>
</dbReference>
<comment type="similarity">
    <text evidence="1">In the C-terminal section; belongs to the class-I pyridoxal-phosphate-dependent aminotransferase family.</text>
</comment>
<dbReference type="GO" id="GO:0003700">
    <property type="term" value="F:DNA-binding transcription factor activity"/>
    <property type="evidence" value="ECO:0007669"/>
    <property type="project" value="InterPro"/>
</dbReference>
<dbReference type="Pfam" id="PF00155">
    <property type="entry name" value="Aminotran_1_2"/>
    <property type="match status" value="1"/>
</dbReference>
<dbReference type="RefSeq" id="WP_151128185.1">
    <property type="nucleotide sequence ID" value="NZ_VZQZ01000004.1"/>
</dbReference>
<dbReference type="InterPro" id="IPR015422">
    <property type="entry name" value="PyrdxlP-dep_Trfase_small"/>
</dbReference>
<evidence type="ECO:0000256" key="2">
    <source>
        <dbReference type="ARBA" id="ARBA00022576"/>
    </source>
</evidence>
<dbReference type="InterPro" id="IPR004839">
    <property type="entry name" value="Aminotransferase_I/II_large"/>
</dbReference>
<evidence type="ECO:0000256" key="5">
    <source>
        <dbReference type="ARBA" id="ARBA00023015"/>
    </source>
</evidence>
<dbReference type="PANTHER" id="PTHR46577">
    <property type="entry name" value="HTH-TYPE TRANSCRIPTIONAL REGULATORY PROTEIN GABR"/>
    <property type="match status" value="1"/>
</dbReference>
<reference evidence="9 10" key="1">
    <citation type="submission" date="2019-09" db="EMBL/GenBank/DDBJ databases">
        <title>Geobacter sp. Red96, a novel strain isolated from paddy soil.</title>
        <authorList>
            <person name="Xu Z."/>
            <person name="Masuda Y."/>
            <person name="Itoh H."/>
            <person name="Senoo K."/>
        </authorList>
    </citation>
    <scope>NUCLEOTIDE SEQUENCE [LARGE SCALE GENOMIC DNA]</scope>
    <source>
        <strain evidence="9 10">Red96</strain>
    </source>
</reference>
<dbReference type="InterPro" id="IPR051446">
    <property type="entry name" value="HTH_trans_reg/aminotransferase"/>
</dbReference>
<evidence type="ECO:0000313" key="9">
    <source>
        <dbReference type="EMBL" id="KAB0665751.1"/>
    </source>
</evidence>
<dbReference type="GO" id="GO:0008483">
    <property type="term" value="F:transaminase activity"/>
    <property type="evidence" value="ECO:0007669"/>
    <property type="project" value="UniProtKB-KW"/>
</dbReference>
<dbReference type="Proteomes" id="UP000420562">
    <property type="component" value="Unassembled WGS sequence"/>
</dbReference>
<protein>
    <submittedName>
        <fullName evidence="9">PLP-dependent aminotransferase family protein</fullName>
    </submittedName>
</protein>
<dbReference type="InterPro" id="IPR036388">
    <property type="entry name" value="WH-like_DNA-bd_sf"/>
</dbReference>
<dbReference type="InterPro" id="IPR015421">
    <property type="entry name" value="PyrdxlP-dep_Trfase_major"/>
</dbReference>
<evidence type="ECO:0000259" key="8">
    <source>
        <dbReference type="PROSITE" id="PS50949"/>
    </source>
</evidence>
<keyword evidence="3 9" id="KW-0808">Transferase</keyword>
<evidence type="ECO:0000256" key="6">
    <source>
        <dbReference type="ARBA" id="ARBA00023125"/>
    </source>
</evidence>
<keyword evidence="2 9" id="KW-0032">Aminotransferase</keyword>
<dbReference type="InterPro" id="IPR015424">
    <property type="entry name" value="PyrdxlP-dep_Trfase"/>
</dbReference>
<keyword evidence="7" id="KW-0804">Transcription</keyword>
<accession>A0A7J4ZRF8</accession>
<dbReference type="InterPro" id="IPR000524">
    <property type="entry name" value="Tscrpt_reg_HTH_GntR"/>
</dbReference>
<dbReference type="AlphaFoldDB" id="A0A7J4ZRF8"/>
<feature type="domain" description="HTH gntR-type" evidence="8">
    <location>
        <begin position="12"/>
        <end position="80"/>
    </location>
</feature>
<comment type="caution">
    <text evidence="9">The sequence shown here is derived from an EMBL/GenBank/DDBJ whole genome shotgun (WGS) entry which is preliminary data.</text>
</comment>
<evidence type="ECO:0000256" key="3">
    <source>
        <dbReference type="ARBA" id="ARBA00022679"/>
    </source>
</evidence>
<keyword evidence="6" id="KW-0238">DNA-binding</keyword>
<dbReference type="SUPFAM" id="SSF46785">
    <property type="entry name" value="Winged helix' DNA-binding domain"/>
    <property type="match status" value="1"/>
</dbReference>